<name>A0A0A9GRW9_ARUDO</name>
<protein>
    <submittedName>
        <fullName evidence="1">Uncharacterized protein</fullName>
    </submittedName>
</protein>
<organism evidence="1">
    <name type="scientific">Arundo donax</name>
    <name type="common">Giant reed</name>
    <name type="synonym">Donax arundinaceus</name>
    <dbReference type="NCBI Taxonomy" id="35708"/>
    <lineage>
        <taxon>Eukaryota</taxon>
        <taxon>Viridiplantae</taxon>
        <taxon>Streptophyta</taxon>
        <taxon>Embryophyta</taxon>
        <taxon>Tracheophyta</taxon>
        <taxon>Spermatophyta</taxon>
        <taxon>Magnoliopsida</taxon>
        <taxon>Liliopsida</taxon>
        <taxon>Poales</taxon>
        <taxon>Poaceae</taxon>
        <taxon>PACMAD clade</taxon>
        <taxon>Arundinoideae</taxon>
        <taxon>Arundineae</taxon>
        <taxon>Arundo</taxon>
    </lineage>
</organism>
<accession>A0A0A9GRW9</accession>
<sequence length="43" mass="4846">MGASVQNPRILCACSDSTAINRWRNILVSNFVIFVCCLLFNRV</sequence>
<proteinExistence type="predicted"/>
<dbReference type="AlphaFoldDB" id="A0A0A9GRW9"/>
<reference evidence="1" key="2">
    <citation type="journal article" date="2015" name="Data Brief">
        <title>Shoot transcriptome of the giant reed, Arundo donax.</title>
        <authorList>
            <person name="Barrero R.A."/>
            <person name="Guerrero F.D."/>
            <person name="Moolhuijzen P."/>
            <person name="Goolsby J.A."/>
            <person name="Tidwell J."/>
            <person name="Bellgard S.E."/>
            <person name="Bellgard M.I."/>
        </authorList>
    </citation>
    <scope>NUCLEOTIDE SEQUENCE</scope>
    <source>
        <tissue evidence="1">Shoot tissue taken approximately 20 cm above the soil surface</tissue>
    </source>
</reference>
<evidence type="ECO:0000313" key="1">
    <source>
        <dbReference type="EMBL" id="JAE27915.1"/>
    </source>
</evidence>
<reference evidence="1" key="1">
    <citation type="submission" date="2014-09" db="EMBL/GenBank/DDBJ databases">
        <authorList>
            <person name="Magalhaes I.L.F."/>
            <person name="Oliveira U."/>
            <person name="Santos F.R."/>
            <person name="Vidigal T.H.D.A."/>
            <person name="Brescovit A.D."/>
            <person name="Santos A.J."/>
        </authorList>
    </citation>
    <scope>NUCLEOTIDE SEQUENCE</scope>
    <source>
        <tissue evidence="1">Shoot tissue taken approximately 20 cm above the soil surface</tissue>
    </source>
</reference>
<dbReference type="EMBL" id="GBRH01169981">
    <property type="protein sequence ID" value="JAE27915.1"/>
    <property type="molecule type" value="Transcribed_RNA"/>
</dbReference>